<name>A0A8J2ZQS2_9BACI</name>
<reference evidence="2" key="1">
    <citation type="journal article" date="2014" name="Int. J. Syst. Evol. Microbiol.">
        <title>Complete genome sequence of Corynebacterium casei LMG S-19264T (=DSM 44701T), isolated from a smear-ripened cheese.</title>
        <authorList>
            <consortium name="US DOE Joint Genome Institute (JGI-PGF)"/>
            <person name="Walter F."/>
            <person name="Albersmeier A."/>
            <person name="Kalinowski J."/>
            <person name="Ruckert C."/>
        </authorList>
    </citation>
    <scope>NUCLEOTIDE SEQUENCE</scope>
    <source>
        <strain evidence="2">CGMCC 1.12360</strain>
    </source>
</reference>
<reference evidence="2" key="2">
    <citation type="submission" date="2020-09" db="EMBL/GenBank/DDBJ databases">
        <authorList>
            <person name="Sun Q."/>
            <person name="Zhou Y."/>
        </authorList>
    </citation>
    <scope>NUCLEOTIDE SEQUENCE</scope>
    <source>
        <strain evidence="2">CGMCC 1.12360</strain>
    </source>
</reference>
<dbReference type="EMBL" id="BMEV01000007">
    <property type="protein sequence ID" value="GGH70610.1"/>
    <property type="molecule type" value="Genomic_DNA"/>
</dbReference>
<comment type="caution">
    <text evidence="2">The sequence shown here is derived from an EMBL/GenBank/DDBJ whole genome shotgun (WGS) entry which is preliminary data.</text>
</comment>
<evidence type="ECO:0000313" key="2">
    <source>
        <dbReference type="EMBL" id="GGH70610.1"/>
    </source>
</evidence>
<sequence length="498" mass="59725">MEFLDLQELTKGYRERMRRLALLDPLVELQRKQTVDAQGKEIDMLGLGLNTLLFFFERRLSREYKTGVHHLAQFLRKLTENVYILEEKTYESLARTMIQTFRPSSGKKRSFSFYNWETKQTEDIEYSILKDNDFDLKTNTQYYTLDEDGLELLFATKEFYSEFQISINQLLLRQQIAKGEFHGALRQIREMEMDVETLKEQMEKVKLEILRSIVSEETFERYKKLLEDTYFRLEREDEEFKELKMFIRETSDALYADDVRQKEVKSYELLIQITKELEKVHYEHGRLLEITADLKNTALVTAQESLYYTGIQSFNFDKDIVSTILAKPLPPDVMKGVLHPFFKVEENRFWSPLTVLEEQNITEEREDHGATEFLEARSEEEEDSYQQWLGEKYKRIMELYLQHHEKTETRTLKQFMDRIQETHPDLLGKRYFYSFWLLLHQRSPIQEQIEQEEEKTILGGAIQLLKGKKLFIQETAEILRFHHQYSIQNMTIRLEEAE</sequence>
<protein>
    <recommendedName>
        <fullName evidence="4">Replicative DNA helicase</fullName>
    </recommendedName>
</protein>
<dbReference type="Proteomes" id="UP000602050">
    <property type="component" value="Unassembled WGS sequence"/>
</dbReference>
<keyword evidence="3" id="KW-1185">Reference proteome</keyword>
<organism evidence="2 3">
    <name type="scientific">Compostibacillus humi</name>
    <dbReference type="NCBI Taxonomy" id="1245525"/>
    <lineage>
        <taxon>Bacteria</taxon>
        <taxon>Bacillati</taxon>
        <taxon>Bacillota</taxon>
        <taxon>Bacilli</taxon>
        <taxon>Bacillales</taxon>
        <taxon>Bacillaceae</taxon>
        <taxon>Compostibacillus</taxon>
    </lineage>
</organism>
<evidence type="ECO:0000313" key="3">
    <source>
        <dbReference type="Proteomes" id="UP000602050"/>
    </source>
</evidence>
<proteinExistence type="predicted"/>
<evidence type="ECO:0008006" key="4">
    <source>
        <dbReference type="Google" id="ProtNLM"/>
    </source>
</evidence>
<evidence type="ECO:0000256" key="1">
    <source>
        <dbReference type="SAM" id="Coils"/>
    </source>
</evidence>
<accession>A0A8J2ZQS2</accession>
<feature type="coiled-coil region" evidence="1">
    <location>
        <begin position="181"/>
        <end position="208"/>
    </location>
</feature>
<dbReference type="AlphaFoldDB" id="A0A8J2ZQS2"/>
<dbReference type="RefSeq" id="WP_188390870.1">
    <property type="nucleotide sequence ID" value="NZ_BMEV01000007.1"/>
</dbReference>
<gene>
    <name evidence="2" type="ORF">GCM10010978_05710</name>
</gene>
<keyword evidence="1" id="KW-0175">Coiled coil</keyword>